<evidence type="ECO:0000313" key="2">
    <source>
        <dbReference type="Proteomes" id="UP001054837"/>
    </source>
</evidence>
<name>A0AAV4VHZ0_9ARAC</name>
<reference evidence="1 2" key="1">
    <citation type="submission" date="2021-06" db="EMBL/GenBank/DDBJ databases">
        <title>Caerostris darwini draft genome.</title>
        <authorList>
            <person name="Kono N."/>
            <person name="Arakawa K."/>
        </authorList>
    </citation>
    <scope>NUCLEOTIDE SEQUENCE [LARGE SCALE GENOMIC DNA]</scope>
</reference>
<protein>
    <submittedName>
        <fullName evidence="1">Uncharacterized protein</fullName>
    </submittedName>
</protein>
<evidence type="ECO:0000313" key="1">
    <source>
        <dbReference type="EMBL" id="GIY69496.1"/>
    </source>
</evidence>
<accession>A0AAV4VHZ0</accession>
<keyword evidence="2" id="KW-1185">Reference proteome</keyword>
<dbReference type="EMBL" id="BPLQ01013040">
    <property type="protein sequence ID" value="GIY69496.1"/>
    <property type="molecule type" value="Genomic_DNA"/>
</dbReference>
<comment type="caution">
    <text evidence="1">The sequence shown here is derived from an EMBL/GenBank/DDBJ whole genome shotgun (WGS) entry which is preliminary data.</text>
</comment>
<organism evidence="1 2">
    <name type="scientific">Caerostris darwini</name>
    <dbReference type="NCBI Taxonomy" id="1538125"/>
    <lineage>
        <taxon>Eukaryota</taxon>
        <taxon>Metazoa</taxon>
        <taxon>Ecdysozoa</taxon>
        <taxon>Arthropoda</taxon>
        <taxon>Chelicerata</taxon>
        <taxon>Arachnida</taxon>
        <taxon>Araneae</taxon>
        <taxon>Araneomorphae</taxon>
        <taxon>Entelegynae</taxon>
        <taxon>Araneoidea</taxon>
        <taxon>Araneidae</taxon>
        <taxon>Caerostris</taxon>
    </lineage>
</organism>
<gene>
    <name evidence="1" type="ORF">CDAR_207621</name>
</gene>
<sequence>MKDLGKTASKLSVIPVHFPSRDTNGTAANDNCQPIKTLEISYPPVQWAGCLHKEAVNWSASSIERSYYEAVMNADVSFRLLLHSLPILAA</sequence>
<dbReference type="Proteomes" id="UP001054837">
    <property type="component" value="Unassembled WGS sequence"/>
</dbReference>
<proteinExistence type="predicted"/>
<dbReference type="AlphaFoldDB" id="A0AAV4VHZ0"/>